<dbReference type="NCBIfam" id="NF007968">
    <property type="entry name" value="PRK10692.1"/>
    <property type="match status" value="1"/>
</dbReference>
<evidence type="ECO:0000313" key="2">
    <source>
        <dbReference type="EMBL" id="MBD2801459.1"/>
    </source>
</evidence>
<feature type="transmembrane region" description="Helical" evidence="1">
    <location>
        <begin position="7"/>
        <end position="29"/>
    </location>
</feature>
<dbReference type="EMBL" id="JACXBF010000318">
    <property type="protein sequence ID" value="MBD2801459.1"/>
    <property type="molecule type" value="Genomic_DNA"/>
</dbReference>
<protein>
    <submittedName>
        <fullName evidence="2">Stress-induced protein YchH</fullName>
    </submittedName>
</protein>
<dbReference type="InterPro" id="IPR019698">
    <property type="entry name" value="DUF2583"/>
</dbReference>
<keyword evidence="1" id="KW-0472">Membrane</keyword>
<dbReference type="GeneID" id="97123535"/>
<evidence type="ECO:0000256" key="1">
    <source>
        <dbReference type="SAM" id="Phobius"/>
    </source>
</evidence>
<dbReference type="Pfam" id="PF10762">
    <property type="entry name" value="DUF2583"/>
    <property type="match status" value="1"/>
</dbReference>
<comment type="caution">
    <text evidence="2">The sequence shown here is derived from an EMBL/GenBank/DDBJ whole genome shotgun (WGS) entry which is preliminary data.</text>
</comment>
<dbReference type="RefSeq" id="WP_038234817.1">
    <property type="nucleotide sequence ID" value="NZ_CAWNPE010000001.1"/>
</dbReference>
<keyword evidence="1" id="KW-0812">Transmembrane</keyword>
<sequence length="91" mass="10438">MKRKNAFLLGNILMGLGMIMMLVSLAFVLLSEIFGFTQAELLTGSAMMGLFIGALVWLAGARVGGRETVTDKYWWLKNYDERYRRKKHRHP</sequence>
<keyword evidence="1" id="KW-1133">Transmembrane helix</keyword>
<reference evidence="2" key="1">
    <citation type="submission" date="2020-09" db="EMBL/GenBank/DDBJ databases">
        <authorList>
            <person name="Palma L."/>
            <person name="Caballero P."/>
            <person name="Berry C."/>
            <person name="Del Valle E."/>
        </authorList>
    </citation>
    <scope>NUCLEOTIDE SEQUENCE</scope>
    <source>
        <strain evidence="2">M</strain>
    </source>
</reference>
<gene>
    <name evidence="2" type="primary">ychH</name>
    <name evidence="2" type="ORF">ID854_13580</name>
</gene>
<dbReference type="Proteomes" id="UP001193920">
    <property type="component" value="Unassembled WGS sequence"/>
</dbReference>
<reference evidence="2" key="2">
    <citation type="journal article" date="2024" name="Toxins">
        <title>Genome Sequence Analysis of Native Xenorhabdus Strains Isolated from Entomopathogenic Nematodes in Argentina.</title>
        <authorList>
            <person name="Palma L."/>
            <person name="Frizzo L."/>
            <person name="Kaiser S."/>
            <person name="Berry C."/>
            <person name="Caballero P."/>
            <person name="Bode H.B."/>
            <person name="Del Valle E.E."/>
        </authorList>
    </citation>
    <scope>NUCLEOTIDE SEQUENCE</scope>
    <source>
        <strain evidence="2">M</strain>
    </source>
</reference>
<feature type="transmembrane region" description="Helical" evidence="1">
    <location>
        <begin position="41"/>
        <end position="60"/>
    </location>
</feature>
<dbReference type="AlphaFoldDB" id="A0AAW3YWU5"/>
<accession>A0AAW3YWU5</accession>
<organism evidence="2">
    <name type="scientific">Xenorhabdus szentirmaii</name>
    <dbReference type="NCBI Taxonomy" id="290112"/>
    <lineage>
        <taxon>Bacteria</taxon>
        <taxon>Pseudomonadati</taxon>
        <taxon>Pseudomonadota</taxon>
        <taxon>Gammaproteobacteria</taxon>
        <taxon>Enterobacterales</taxon>
        <taxon>Morganellaceae</taxon>
        <taxon>Xenorhabdus</taxon>
    </lineage>
</organism>
<proteinExistence type="predicted"/>
<name>A0AAW3YWU5_9GAMM</name>